<proteinExistence type="predicted"/>
<feature type="region of interest" description="Disordered" evidence="2">
    <location>
        <begin position="1"/>
        <end position="31"/>
    </location>
</feature>
<evidence type="ECO:0000256" key="2">
    <source>
        <dbReference type="SAM" id="MobiDB-lite"/>
    </source>
</evidence>
<feature type="coiled-coil region" evidence="1">
    <location>
        <begin position="227"/>
        <end position="254"/>
    </location>
</feature>
<dbReference type="EMBL" id="CAXAMN010011669">
    <property type="protein sequence ID" value="CAK9035918.1"/>
    <property type="molecule type" value="Genomic_DNA"/>
</dbReference>
<protein>
    <submittedName>
        <fullName evidence="3">Uncharacterized protein</fullName>
    </submittedName>
</protein>
<keyword evidence="1" id="KW-0175">Coiled coil</keyword>
<accession>A0ABP0LAB5</accession>
<evidence type="ECO:0000313" key="4">
    <source>
        <dbReference type="Proteomes" id="UP001642484"/>
    </source>
</evidence>
<comment type="caution">
    <text evidence="3">The sequence shown here is derived from an EMBL/GenBank/DDBJ whole genome shotgun (WGS) entry which is preliminary data.</text>
</comment>
<sequence>MQPDEGQAPAAVASSTTSPPPCPTRRSEKEVENSTLAMLQAFRTARSVPGKELLRLIDEHSLACEEYGQVLPEVCSRVSKLTATLRADLRGSGFKEQVPMDTGTSGVFSEFLSSLGVATPDAVQTSAPQAVFAAPTEPAENAAYLGTLLDDLEHGPAKALQAGRRLDGELKEMVKVLEQLRAAWPELRTSVEGAFEAQKHLRTKDLAQALKQVLQFRRHVAAAIPSIEALCEWLEDATEQVRQKEEERLRFKAMTREVLDGQSKVLAARVAAVLWLKRSRGSSIRPEQTRFDIEQASEALERNLEAAKDMENRLVKGAGTVMKREACHQVVQRTVARLSVLRGKVLSAAEAVAAARADLAGARRGGQAALTEAAARALEQLMAAFDEAASHVDAGGGRGARGDAEDDSPARDEAPSSPSVAIVEAMRSVSQKDVLQDLTKGIVSMTSKLV</sequence>
<feature type="compositionally biased region" description="Basic and acidic residues" evidence="2">
    <location>
        <begin position="400"/>
        <end position="414"/>
    </location>
</feature>
<dbReference type="Proteomes" id="UP001642484">
    <property type="component" value="Unassembled WGS sequence"/>
</dbReference>
<keyword evidence="4" id="KW-1185">Reference proteome</keyword>
<name>A0ABP0LAB5_9DINO</name>
<gene>
    <name evidence="3" type="ORF">CCMP2556_LOCUS20083</name>
</gene>
<feature type="region of interest" description="Disordered" evidence="2">
    <location>
        <begin position="393"/>
        <end position="419"/>
    </location>
</feature>
<organism evidence="3 4">
    <name type="scientific">Durusdinium trenchii</name>
    <dbReference type="NCBI Taxonomy" id="1381693"/>
    <lineage>
        <taxon>Eukaryota</taxon>
        <taxon>Sar</taxon>
        <taxon>Alveolata</taxon>
        <taxon>Dinophyceae</taxon>
        <taxon>Suessiales</taxon>
        <taxon>Symbiodiniaceae</taxon>
        <taxon>Durusdinium</taxon>
    </lineage>
</organism>
<feature type="compositionally biased region" description="Low complexity" evidence="2">
    <location>
        <begin position="8"/>
        <end position="17"/>
    </location>
</feature>
<evidence type="ECO:0000313" key="3">
    <source>
        <dbReference type="EMBL" id="CAK9035918.1"/>
    </source>
</evidence>
<evidence type="ECO:0000256" key="1">
    <source>
        <dbReference type="SAM" id="Coils"/>
    </source>
</evidence>
<reference evidence="3 4" key="1">
    <citation type="submission" date="2024-02" db="EMBL/GenBank/DDBJ databases">
        <authorList>
            <person name="Chen Y."/>
            <person name="Shah S."/>
            <person name="Dougan E. K."/>
            <person name="Thang M."/>
            <person name="Chan C."/>
        </authorList>
    </citation>
    <scope>NUCLEOTIDE SEQUENCE [LARGE SCALE GENOMIC DNA]</scope>
</reference>